<keyword evidence="7 11" id="KW-0812">Transmembrane</keyword>
<protein>
    <submittedName>
        <fullName evidence="13">Amino acid ABC transporter permease</fullName>
    </submittedName>
</protein>
<evidence type="ECO:0000256" key="1">
    <source>
        <dbReference type="ARBA" id="ARBA00003159"/>
    </source>
</evidence>
<evidence type="ECO:0000256" key="9">
    <source>
        <dbReference type="ARBA" id="ARBA00022989"/>
    </source>
</evidence>
<keyword evidence="4 11" id="KW-0813">Transport</keyword>
<dbReference type="Gene3D" id="1.10.3720.10">
    <property type="entry name" value="MetI-like"/>
    <property type="match status" value="1"/>
</dbReference>
<evidence type="ECO:0000256" key="2">
    <source>
        <dbReference type="ARBA" id="ARBA00004429"/>
    </source>
</evidence>
<keyword evidence="14" id="KW-1185">Reference proteome</keyword>
<comment type="caution">
    <text evidence="13">The sequence shown here is derived from an EMBL/GenBank/DDBJ whole genome shotgun (WGS) entry which is preliminary data.</text>
</comment>
<feature type="transmembrane region" description="Helical" evidence="11">
    <location>
        <begin position="192"/>
        <end position="214"/>
    </location>
</feature>
<keyword evidence="10 11" id="KW-0472">Membrane</keyword>
<dbReference type="InterPro" id="IPR043429">
    <property type="entry name" value="ArtM/GltK/GlnP/TcyL/YhdX-like"/>
</dbReference>
<sequence>MPVYHWDFSVLLQYHAILLDGMLMTGKIVAASVTLSIIGGMILAPLRGASSRLVRFPAQGLIEVVRSVPPLVLIVWAYYCLPILLGLTFSSYWTCVLAIALYGSVFFAEIFRSGLQSVDHGLVEAGLSVGMTPLKVLLRVTGPVAFLRILPAFVSQCVMSIKNSVLASYIATGELLYQGQRLSTATFRPLETLTFVALFFVVTILPLSLLASYAERKIRTRYFKR</sequence>
<organism evidence="13 14">
    <name type="scientific">Pantoea coffeiphila</name>
    <dbReference type="NCBI Taxonomy" id="1465635"/>
    <lineage>
        <taxon>Bacteria</taxon>
        <taxon>Pseudomonadati</taxon>
        <taxon>Pseudomonadota</taxon>
        <taxon>Gammaproteobacteria</taxon>
        <taxon>Enterobacterales</taxon>
        <taxon>Erwiniaceae</taxon>
        <taxon>Pantoea</taxon>
    </lineage>
</organism>
<proteinExistence type="inferred from homology"/>
<dbReference type="RefSeq" id="WP_105591469.1">
    <property type="nucleotide sequence ID" value="NZ_PDET01000002.1"/>
</dbReference>
<dbReference type="Pfam" id="PF00528">
    <property type="entry name" value="BPD_transp_1"/>
    <property type="match status" value="1"/>
</dbReference>
<evidence type="ECO:0000256" key="6">
    <source>
        <dbReference type="ARBA" id="ARBA00022519"/>
    </source>
</evidence>
<evidence type="ECO:0000259" key="12">
    <source>
        <dbReference type="PROSITE" id="PS50928"/>
    </source>
</evidence>
<accession>A0A2S9IGH5</accession>
<evidence type="ECO:0000256" key="10">
    <source>
        <dbReference type="ARBA" id="ARBA00023136"/>
    </source>
</evidence>
<evidence type="ECO:0000256" key="3">
    <source>
        <dbReference type="ARBA" id="ARBA00010072"/>
    </source>
</evidence>
<keyword evidence="6" id="KW-0997">Cell inner membrane</keyword>
<evidence type="ECO:0000313" key="14">
    <source>
        <dbReference type="Proteomes" id="UP000239181"/>
    </source>
</evidence>
<evidence type="ECO:0000256" key="5">
    <source>
        <dbReference type="ARBA" id="ARBA00022475"/>
    </source>
</evidence>
<evidence type="ECO:0000256" key="8">
    <source>
        <dbReference type="ARBA" id="ARBA00022970"/>
    </source>
</evidence>
<dbReference type="NCBIfam" id="TIGR01726">
    <property type="entry name" value="HEQRo_perm_3TM"/>
    <property type="match status" value="1"/>
</dbReference>
<feature type="domain" description="ABC transmembrane type-1" evidence="12">
    <location>
        <begin position="22"/>
        <end position="211"/>
    </location>
</feature>
<dbReference type="InterPro" id="IPR010065">
    <property type="entry name" value="AA_ABC_transptr_permease_3TM"/>
</dbReference>
<evidence type="ECO:0000256" key="11">
    <source>
        <dbReference type="RuleBase" id="RU363032"/>
    </source>
</evidence>
<evidence type="ECO:0000313" key="13">
    <source>
        <dbReference type="EMBL" id="PRD16887.1"/>
    </source>
</evidence>
<dbReference type="InterPro" id="IPR000515">
    <property type="entry name" value="MetI-like"/>
</dbReference>
<feature type="transmembrane region" description="Helical" evidence="11">
    <location>
        <begin position="28"/>
        <end position="46"/>
    </location>
</feature>
<dbReference type="GO" id="GO:0043190">
    <property type="term" value="C:ATP-binding cassette (ABC) transporter complex"/>
    <property type="evidence" value="ECO:0007669"/>
    <property type="project" value="InterPro"/>
</dbReference>
<comment type="similarity">
    <text evidence="3">Belongs to the binding-protein-dependent transport system permease family. HisMQ subfamily.</text>
</comment>
<dbReference type="PANTHER" id="PTHR30614:SF20">
    <property type="entry name" value="GLUTAMINE TRANSPORT SYSTEM PERMEASE PROTEIN GLNP"/>
    <property type="match status" value="1"/>
</dbReference>
<evidence type="ECO:0000256" key="7">
    <source>
        <dbReference type="ARBA" id="ARBA00022692"/>
    </source>
</evidence>
<dbReference type="InterPro" id="IPR035906">
    <property type="entry name" value="MetI-like_sf"/>
</dbReference>
<gene>
    <name evidence="13" type="ORF">CQW29_04265</name>
</gene>
<keyword evidence="5" id="KW-1003">Cell membrane</keyword>
<dbReference type="AlphaFoldDB" id="A0A2S9IGH5"/>
<keyword evidence="9 11" id="KW-1133">Transmembrane helix</keyword>
<dbReference type="OrthoDB" id="9787841at2"/>
<dbReference type="PROSITE" id="PS50928">
    <property type="entry name" value="ABC_TM1"/>
    <property type="match status" value="1"/>
</dbReference>
<evidence type="ECO:0000256" key="4">
    <source>
        <dbReference type="ARBA" id="ARBA00022448"/>
    </source>
</evidence>
<dbReference type="GO" id="GO:0022857">
    <property type="term" value="F:transmembrane transporter activity"/>
    <property type="evidence" value="ECO:0007669"/>
    <property type="project" value="InterPro"/>
</dbReference>
<comment type="subcellular location">
    <subcellularLocation>
        <location evidence="2">Cell inner membrane</location>
        <topology evidence="2">Multi-pass membrane protein</topology>
    </subcellularLocation>
    <subcellularLocation>
        <location evidence="11">Cell membrane</location>
        <topology evidence="11">Multi-pass membrane protein</topology>
    </subcellularLocation>
</comment>
<dbReference type="CDD" id="cd06261">
    <property type="entry name" value="TM_PBP2"/>
    <property type="match status" value="1"/>
</dbReference>
<comment type="function">
    <text evidence="1">Part of the binding-protein-dependent transport system for glutamine; probably responsible for the translocation of the substrate across the membrane.</text>
</comment>
<reference evidence="13 14" key="1">
    <citation type="submission" date="2017-10" db="EMBL/GenBank/DDBJ databases">
        <title>Draft genome of two endophytic bacteria isolated from 'guarana' Paullinia cupana (Mart.) Ducke.</title>
        <authorList>
            <person name="Siqueira K.A."/>
            <person name="Liotti R.G."/>
            <person name="Mendes T.A."/>
            <person name="Soares M.A."/>
        </authorList>
    </citation>
    <scope>NUCLEOTIDE SEQUENCE [LARGE SCALE GENOMIC DNA]</scope>
    <source>
        <strain evidence="13 14">342</strain>
    </source>
</reference>
<dbReference type="Proteomes" id="UP000239181">
    <property type="component" value="Unassembled WGS sequence"/>
</dbReference>
<dbReference type="GO" id="GO:0006865">
    <property type="term" value="P:amino acid transport"/>
    <property type="evidence" value="ECO:0007669"/>
    <property type="project" value="UniProtKB-KW"/>
</dbReference>
<dbReference type="SUPFAM" id="SSF161098">
    <property type="entry name" value="MetI-like"/>
    <property type="match status" value="1"/>
</dbReference>
<dbReference type="PANTHER" id="PTHR30614">
    <property type="entry name" value="MEMBRANE COMPONENT OF AMINO ACID ABC TRANSPORTER"/>
    <property type="match status" value="1"/>
</dbReference>
<feature type="transmembrane region" description="Helical" evidence="11">
    <location>
        <begin position="67"/>
        <end position="85"/>
    </location>
</feature>
<name>A0A2S9IGH5_9GAMM</name>
<keyword evidence="8" id="KW-0029">Amino-acid transport</keyword>
<dbReference type="EMBL" id="PDET01000002">
    <property type="protein sequence ID" value="PRD16887.1"/>
    <property type="molecule type" value="Genomic_DNA"/>
</dbReference>